<dbReference type="RefSeq" id="WP_128953801.1">
    <property type="nucleotide sequence ID" value="NZ_CP030053.1"/>
</dbReference>
<reference evidence="1 3" key="1">
    <citation type="submission" date="2018-06" db="EMBL/GenBank/DDBJ databases">
        <title>Comparative genomics of rhizobia nodulating Arachis hypogaea in China.</title>
        <authorList>
            <person name="Li Y."/>
        </authorList>
    </citation>
    <scope>NUCLEOTIDE SEQUENCE [LARGE SCALE GENOMIC DNA]</scope>
    <source>
        <strain evidence="1 3">CCBAU 51670</strain>
    </source>
</reference>
<keyword evidence="4" id="KW-1185">Reference proteome</keyword>
<proteinExistence type="predicted"/>
<dbReference type="Proteomes" id="UP000288972">
    <property type="component" value="Chromosome"/>
</dbReference>
<dbReference type="KEGG" id="bgz:XH91_29255"/>
<sequence>MSAACRSVVDEPVGTLGGLTHRATVKAKDGPDQVAEWLKLLENMTAKSGDGSGAMQLQLRLDVGGIGSGRSGEERQSLFIMT</sequence>
<organism evidence="1 3">
    <name type="scientific">Bradyrhizobium guangzhouense</name>
    <dbReference type="NCBI Taxonomy" id="1325095"/>
    <lineage>
        <taxon>Bacteria</taxon>
        <taxon>Pseudomonadati</taxon>
        <taxon>Pseudomonadota</taxon>
        <taxon>Alphaproteobacteria</taxon>
        <taxon>Hyphomicrobiales</taxon>
        <taxon>Nitrobacteraceae</taxon>
        <taxon>Bradyrhizobium</taxon>
    </lineage>
</organism>
<dbReference type="Proteomes" id="UP000290401">
    <property type="component" value="Unassembled WGS sequence"/>
</dbReference>
<accession>A0AAE5X5F2</accession>
<evidence type="ECO:0000313" key="1">
    <source>
        <dbReference type="EMBL" id="QAU49048.1"/>
    </source>
</evidence>
<name>A0AAE5X5F2_9BRAD</name>
<evidence type="ECO:0000313" key="2">
    <source>
        <dbReference type="EMBL" id="RXH10234.1"/>
    </source>
</evidence>
<dbReference type="AlphaFoldDB" id="A0AAE5X5F2"/>
<evidence type="ECO:0000313" key="4">
    <source>
        <dbReference type="Proteomes" id="UP000290401"/>
    </source>
</evidence>
<reference evidence="2 4" key="2">
    <citation type="submission" date="2018-10" db="EMBL/GenBank/DDBJ databases">
        <title>Bradyrhizobium sp. nov., effective nodules isolated from peanut in China.</title>
        <authorList>
            <person name="Li Y."/>
        </authorList>
    </citation>
    <scope>NUCLEOTIDE SEQUENCE [LARGE SCALE GENOMIC DNA]</scope>
    <source>
        <strain evidence="2 4">CCBAU 53426</strain>
    </source>
</reference>
<protein>
    <submittedName>
        <fullName evidence="1">Uncharacterized protein</fullName>
    </submittedName>
</protein>
<dbReference type="EMBL" id="CP030053">
    <property type="protein sequence ID" value="QAU49048.1"/>
    <property type="molecule type" value="Genomic_DNA"/>
</dbReference>
<dbReference type="EMBL" id="RDQZ01000021">
    <property type="protein sequence ID" value="RXH10234.1"/>
    <property type="molecule type" value="Genomic_DNA"/>
</dbReference>
<evidence type="ECO:0000313" key="3">
    <source>
        <dbReference type="Proteomes" id="UP000288972"/>
    </source>
</evidence>
<gene>
    <name evidence="2" type="ORF">EAS56_23480</name>
    <name evidence="1" type="ORF">XH91_29255</name>
</gene>